<dbReference type="PROSITE" id="PS00846">
    <property type="entry name" value="HTH_ARSR_1"/>
    <property type="match status" value="1"/>
</dbReference>
<dbReference type="GO" id="GO:0003677">
    <property type="term" value="F:DNA binding"/>
    <property type="evidence" value="ECO:0007669"/>
    <property type="project" value="UniProtKB-KW"/>
</dbReference>
<evidence type="ECO:0000256" key="2">
    <source>
        <dbReference type="ARBA" id="ARBA00023125"/>
    </source>
</evidence>
<keyword evidence="1" id="KW-0805">Transcription regulation</keyword>
<dbReference type="PANTHER" id="PTHR33154:SF18">
    <property type="entry name" value="ARSENICAL RESISTANCE OPERON REPRESSOR"/>
    <property type="match status" value="1"/>
</dbReference>
<accession>A0A399EZC3</accession>
<dbReference type="OrthoDB" id="9799175at2"/>
<organism evidence="5 6">
    <name type="scientific">Calidithermus terrae</name>
    <dbReference type="NCBI Taxonomy" id="1408545"/>
    <lineage>
        <taxon>Bacteria</taxon>
        <taxon>Thermotogati</taxon>
        <taxon>Deinococcota</taxon>
        <taxon>Deinococci</taxon>
        <taxon>Thermales</taxon>
        <taxon>Thermaceae</taxon>
        <taxon>Calidithermus</taxon>
    </lineage>
</organism>
<dbReference type="InterPro" id="IPR018334">
    <property type="entry name" value="ArsR_HTH"/>
</dbReference>
<gene>
    <name evidence="5" type="primary">arsR</name>
    <name evidence="5" type="ORF">Mterra_00886</name>
</gene>
<dbReference type="PROSITE" id="PS50987">
    <property type="entry name" value="HTH_ARSR_2"/>
    <property type="match status" value="1"/>
</dbReference>
<reference evidence="5 6" key="1">
    <citation type="submission" date="2018-08" db="EMBL/GenBank/DDBJ databases">
        <title>Meiothermus terrae DSM 26712 genome sequencing project.</title>
        <authorList>
            <person name="Da Costa M.S."/>
            <person name="Albuquerque L."/>
            <person name="Raposo P."/>
            <person name="Froufe H.J.C."/>
            <person name="Barroso C.S."/>
            <person name="Egas C."/>
        </authorList>
    </citation>
    <scope>NUCLEOTIDE SEQUENCE [LARGE SCALE GENOMIC DNA]</scope>
    <source>
        <strain evidence="5 6">DSM 26712</strain>
    </source>
</reference>
<dbReference type="RefSeq" id="WP_119314083.1">
    <property type="nucleotide sequence ID" value="NZ_QXDL01000023.1"/>
</dbReference>
<dbReference type="SMART" id="SM00418">
    <property type="entry name" value="HTH_ARSR"/>
    <property type="match status" value="1"/>
</dbReference>
<dbReference type="Pfam" id="PF01022">
    <property type="entry name" value="HTH_5"/>
    <property type="match status" value="1"/>
</dbReference>
<dbReference type="InterPro" id="IPR036390">
    <property type="entry name" value="WH_DNA-bd_sf"/>
</dbReference>
<dbReference type="PANTHER" id="PTHR33154">
    <property type="entry name" value="TRANSCRIPTIONAL REGULATOR, ARSR FAMILY"/>
    <property type="match status" value="1"/>
</dbReference>
<proteinExistence type="predicted"/>
<dbReference type="GO" id="GO:0003700">
    <property type="term" value="F:DNA-binding transcription factor activity"/>
    <property type="evidence" value="ECO:0007669"/>
    <property type="project" value="InterPro"/>
</dbReference>
<evidence type="ECO:0000259" key="4">
    <source>
        <dbReference type="PROSITE" id="PS50987"/>
    </source>
</evidence>
<name>A0A399EZC3_9DEIN</name>
<sequence length="116" mass="12310">MSTVPPVIQLEPAPTPQASLEAAAWVFKALSDPARLKILAFLAGEGTGTCCGPEDGVCACDLEAVTGLSQPTVSHHMKCLISANLVAGEKRGRWMYYRVNPQGFALLRAFLPRIGG</sequence>
<evidence type="ECO:0000256" key="1">
    <source>
        <dbReference type="ARBA" id="ARBA00023015"/>
    </source>
</evidence>
<dbReference type="InterPro" id="IPR036388">
    <property type="entry name" value="WH-like_DNA-bd_sf"/>
</dbReference>
<evidence type="ECO:0000313" key="5">
    <source>
        <dbReference type="EMBL" id="RIH88935.1"/>
    </source>
</evidence>
<protein>
    <submittedName>
        <fullName evidence="5">Arsenical resistance operon repressor</fullName>
    </submittedName>
</protein>
<keyword evidence="2" id="KW-0238">DNA-binding</keyword>
<dbReference type="CDD" id="cd00090">
    <property type="entry name" value="HTH_ARSR"/>
    <property type="match status" value="1"/>
</dbReference>
<dbReference type="NCBIfam" id="NF033788">
    <property type="entry name" value="HTH_metalloreg"/>
    <property type="match status" value="1"/>
</dbReference>
<dbReference type="EMBL" id="QXDL01000023">
    <property type="protein sequence ID" value="RIH88935.1"/>
    <property type="molecule type" value="Genomic_DNA"/>
</dbReference>
<dbReference type="InterPro" id="IPR011991">
    <property type="entry name" value="ArsR-like_HTH"/>
</dbReference>
<keyword evidence="3" id="KW-0804">Transcription</keyword>
<dbReference type="Gene3D" id="1.10.10.10">
    <property type="entry name" value="Winged helix-like DNA-binding domain superfamily/Winged helix DNA-binding domain"/>
    <property type="match status" value="1"/>
</dbReference>
<dbReference type="InterPro" id="IPR001845">
    <property type="entry name" value="HTH_ArsR_DNA-bd_dom"/>
</dbReference>
<evidence type="ECO:0000313" key="6">
    <source>
        <dbReference type="Proteomes" id="UP000265715"/>
    </source>
</evidence>
<evidence type="ECO:0000256" key="3">
    <source>
        <dbReference type="ARBA" id="ARBA00023163"/>
    </source>
</evidence>
<feature type="domain" description="HTH arsR-type" evidence="4">
    <location>
        <begin position="15"/>
        <end position="116"/>
    </location>
</feature>
<dbReference type="Proteomes" id="UP000265715">
    <property type="component" value="Unassembled WGS sequence"/>
</dbReference>
<keyword evidence="6" id="KW-1185">Reference proteome</keyword>
<dbReference type="InterPro" id="IPR051081">
    <property type="entry name" value="HTH_MetalResp_TranReg"/>
</dbReference>
<dbReference type="SUPFAM" id="SSF46785">
    <property type="entry name" value="Winged helix' DNA-binding domain"/>
    <property type="match status" value="1"/>
</dbReference>
<dbReference type="AlphaFoldDB" id="A0A399EZC3"/>
<comment type="caution">
    <text evidence="5">The sequence shown here is derived from an EMBL/GenBank/DDBJ whole genome shotgun (WGS) entry which is preliminary data.</text>
</comment>